<dbReference type="STRING" id="6210.W6UNG7"/>
<evidence type="ECO:0000259" key="8">
    <source>
        <dbReference type="PROSITE" id="PS50259"/>
    </source>
</evidence>
<evidence type="ECO:0000256" key="1">
    <source>
        <dbReference type="ARBA" id="ARBA00004141"/>
    </source>
</evidence>
<feature type="compositionally biased region" description="Polar residues" evidence="6">
    <location>
        <begin position="384"/>
        <end position="401"/>
    </location>
</feature>
<keyword evidence="3 7" id="KW-1133">Transmembrane helix</keyword>
<dbReference type="OMA" id="APDCKDD"/>
<dbReference type="Gene3D" id="2.10.50.30">
    <property type="entry name" value="GPCR, family 3, nine cysteines domain"/>
    <property type="match status" value="1"/>
</dbReference>
<feature type="domain" description="G-protein coupled receptors family 3 profile" evidence="8">
    <location>
        <begin position="80"/>
        <end position="344"/>
    </location>
</feature>
<dbReference type="OrthoDB" id="425344at2759"/>
<reference evidence="9 10" key="1">
    <citation type="journal article" date="2013" name="Nat. Genet.">
        <title>The genome of the hydatid tapeworm Echinococcus granulosus.</title>
        <authorList>
            <person name="Zheng H."/>
            <person name="Zhang W."/>
            <person name="Zhang L."/>
            <person name="Zhang Z."/>
            <person name="Li J."/>
            <person name="Lu G."/>
            <person name="Zhu Y."/>
            <person name="Wang Y."/>
            <person name="Huang Y."/>
            <person name="Liu J."/>
            <person name="Kang H."/>
            <person name="Chen J."/>
            <person name="Wang L."/>
            <person name="Chen A."/>
            <person name="Yu S."/>
            <person name="Gao Z."/>
            <person name="Jin L."/>
            <person name="Gu W."/>
            <person name="Wang Z."/>
            <person name="Zhao L."/>
            <person name="Shi B."/>
            <person name="Wen H."/>
            <person name="Lin R."/>
            <person name="Jones M.K."/>
            <person name="Brejova B."/>
            <person name="Vinar T."/>
            <person name="Zhao G."/>
            <person name="McManus D.P."/>
            <person name="Chen Z."/>
            <person name="Zhou Y."/>
            <person name="Wang S."/>
        </authorList>
    </citation>
    <scope>NUCLEOTIDE SEQUENCE [LARGE SCALE GENOMIC DNA]</scope>
</reference>
<feature type="transmembrane region" description="Helical" evidence="7">
    <location>
        <begin position="146"/>
        <end position="164"/>
    </location>
</feature>
<evidence type="ECO:0000256" key="4">
    <source>
        <dbReference type="ARBA" id="ARBA00023136"/>
    </source>
</evidence>
<dbReference type="PRINTS" id="PR00248">
    <property type="entry name" value="GPCRMGR"/>
</dbReference>
<evidence type="ECO:0000256" key="7">
    <source>
        <dbReference type="SAM" id="Phobius"/>
    </source>
</evidence>
<evidence type="ECO:0000313" key="9">
    <source>
        <dbReference type="EMBL" id="EUB59812.1"/>
    </source>
</evidence>
<organism evidence="9 10">
    <name type="scientific">Echinococcus granulosus</name>
    <name type="common">Hydatid tapeworm</name>
    <dbReference type="NCBI Taxonomy" id="6210"/>
    <lineage>
        <taxon>Eukaryota</taxon>
        <taxon>Metazoa</taxon>
        <taxon>Spiralia</taxon>
        <taxon>Lophotrochozoa</taxon>
        <taxon>Platyhelminthes</taxon>
        <taxon>Cestoda</taxon>
        <taxon>Eucestoda</taxon>
        <taxon>Cyclophyllidea</taxon>
        <taxon>Taeniidae</taxon>
        <taxon>Echinococcus</taxon>
        <taxon>Echinococcus granulosus group</taxon>
    </lineage>
</organism>
<dbReference type="Pfam" id="PF00003">
    <property type="entry name" value="7tm_3"/>
    <property type="match status" value="1"/>
</dbReference>
<proteinExistence type="predicted"/>
<protein>
    <submittedName>
        <fullName evidence="9">Metabotropic glutamate receptor</fullName>
    </submittedName>
</protein>
<feature type="region of interest" description="Disordered" evidence="6">
    <location>
        <begin position="384"/>
        <end position="406"/>
    </location>
</feature>
<comment type="caution">
    <text evidence="9">The sequence shown here is derived from an EMBL/GenBank/DDBJ whole genome shotgun (WGS) entry which is preliminary data.</text>
</comment>
<dbReference type="PANTHER" id="PTHR24060">
    <property type="entry name" value="METABOTROPIC GLUTAMATE RECEPTOR"/>
    <property type="match status" value="1"/>
</dbReference>
<dbReference type="GO" id="GO:0004930">
    <property type="term" value="F:G protein-coupled receptor activity"/>
    <property type="evidence" value="ECO:0007669"/>
    <property type="project" value="InterPro"/>
</dbReference>
<evidence type="ECO:0000256" key="3">
    <source>
        <dbReference type="ARBA" id="ARBA00022989"/>
    </source>
</evidence>
<keyword evidence="4 7" id="KW-0472">Membrane</keyword>
<evidence type="ECO:0000256" key="5">
    <source>
        <dbReference type="ARBA" id="ARBA00023180"/>
    </source>
</evidence>
<dbReference type="Proteomes" id="UP000019149">
    <property type="component" value="Unassembled WGS sequence"/>
</dbReference>
<dbReference type="InterPro" id="IPR000337">
    <property type="entry name" value="GPCR_3"/>
</dbReference>
<evidence type="ECO:0000313" key="10">
    <source>
        <dbReference type="Proteomes" id="UP000019149"/>
    </source>
</evidence>
<dbReference type="InterPro" id="IPR038550">
    <property type="entry name" value="GPCR_3_9-Cys_sf"/>
</dbReference>
<dbReference type="InterPro" id="IPR017978">
    <property type="entry name" value="GPCR_3_C"/>
</dbReference>
<evidence type="ECO:0000256" key="2">
    <source>
        <dbReference type="ARBA" id="ARBA00022692"/>
    </source>
</evidence>
<dbReference type="RefSeq" id="XP_024351008.1">
    <property type="nucleotide sequence ID" value="XM_024494537.1"/>
</dbReference>
<dbReference type="GO" id="GO:0016020">
    <property type="term" value="C:membrane"/>
    <property type="evidence" value="ECO:0007669"/>
    <property type="project" value="UniProtKB-SubCell"/>
</dbReference>
<feature type="transmembrane region" description="Helical" evidence="7">
    <location>
        <begin position="193"/>
        <end position="213"/>
    </location>
</feature>
<keyword evidence="10" id="KW-1185">Reference proteome</keyword>
<dbReference type="GeneID" id="36341003"/>
<feature type="region of interest" description="Disordered" evidence="6">
    <location>
        <begin position="498"/>
        <end position="518"/>
    </location>
</feature>
<evidence type="ECO:0000256" key="6">
    <source>
        <dbReference type="SAM" id="MobiDB-lite"/>
    </source>
</evidence>
<sequence>MELVKAASSPELKIIFCRFGSVRKYSKKQQCCWTCEECQSNQIIVNLTHCQTCEDQYWPTLDRRKCELLELHYIKVSSWFAIIPMVLNFIGIVATVGVIVTLALYSETPIVRATGRELTYLLLSGCLLCYLSSLILLVPPNPAACAIQRVGIGLGFAIMYASLLTKTNRLARIFDAAKRTTKRPAFISPRSQLAIAGGLVGLQFALSVIWLGFDPPSTRVDPLQPNFLVLRCAIKDSSMVTSLAYIMLLIVVCTIYAVKTRSIPENFNESRFIGFTMYTTCIIWLAFVPIYFATMNSFEIQISTLSVAVSLSATVTLVCLFAPKVYIIYFHPEKNIRKLTMNSGPGSKTRYATCKSPPESYGRQSSSMGTDCVITNTMATQSTQPSSTLKVVSKTQGSPSSRADGLEEVPKRPLLSVTKETTTVNALIPRRYSNDFSEPIVVTKSVTRLQPVSTISTDGDNPIGGSRLPAYQAIVSPMPLLLDNLAVSIASVPACPCEEEEESREGEERSAEATNTSASSIVACGNERCYSGRPTSSEPSINAPDCKDDDADSINPYVYHNRALQVTVTSVTNTVQSGRFATETDSIVELWQQVKPQGMGGVRHCTVVEQNMCFANATGFPYGVIPPNMGLDEEKISSV</sequence>
<keyword evidence="2 7" id="KW-0812">Transmembrane</keyword>
<dbReference type="CDD" id="cd15934">
    <property type="entry name" value="7tmC_mGluRs_group2_3"/>
    <property type="match status" value="1"/>
</dbReference>
<feature type="transmembrane region" description="Helical" evidence="7">
    <location>
        <begin position="79"/>
        <end position="106"/>
    </location>
</feature>
<feature type="transmembrane region" description="Helical" evidence="7">
    <location>
        <begin position="305"/>
        <end position="329"/>
    </location>
</feature>
<feature type="region of interest" description="Disordered" evidence="6">
    <location>
        <begin position="347"/>
        <end position="367"/>
    </location>
</feature>
<dbReference type="CTD" id="36341003"/>
<gene>
    <name evidence="9" type="ORF">EGR_05288</name>
</gene>
<dbReference type="AlphaFoldDB" id="W6UNG7"/>
<feature type="transmembrane region" description="Helical" evidence="7">
    <location>
        <begin position="118"/>
        <end position="140"/>
    </location>
</feature>
<dbReference type="KEGG" id="egl:EGR_05288"/>
<feature type="transmembrane region" description="Helical" evidence="7">
    <location>
        <begin position="270"/>
        <end position="293"/>
    </location>
</feature>
<dbReference type="InterPro" id="IPR050726">
    <property type="entry name" value="mGluR"/>
</dbReference>
<dbReference type="PRINTS" id="PR01176">
    <property type="entry name" value="GABABRECEPTR"/>
</dbReference>
<keyword evidence="5" id="KW-0325">Glycoprotein</keyword>
<keyword evidence="9" id="KW-0675">Receptor</keyword>
<dbReference type="PROSITE" id="PS50259">
    <property type="entry name" value="G_PROTEIN_RECEP_F3_4"/>
    <property type="match status" value="1"/>
</dbReference>
<comment type="subcellular location">
    <subcellularLocation>
        <location evidence="1">Membrane</location>
        <topology evidence="1">Multi-pass membrane protein</topology>
    </subcellularLocation>
</comment>
<accession>W6UNG7</accession>
<feature type="transmembrane region" description="Helical" evidence="7">
    <location>
        <begin position="239"/>
        <end position="258"/>
    </location>
</feature>
<name>W6UNG7_ECHGR</name>
<dbReference type="EMBL" id="APAU02000038">
    <property type="protein sequence ID" value="EUB59812.1"/>
    <property type="molecule type" value="Genomic_DNA"/>
</dbReference>